<keyword evidence="4" id="KW-0808">Transferase</keyword>
<evidence type="ECO:0000259" key="3">
    <source>
        <dbReference type="Pfam" id="PF18912"/>
    </source>
</evidence>
<dbReference type="EMBL" id="JAWXXX010000001">
    <property type="protein sequence ID" value="MDX5894252.1"/>
    <property type="molecule type" value="Genomic_DNA"/>
</dbReference>
<dbReference type="AlphaFoldDB" id="A0A023X3R9"/>
<feature type="domain" description="Phosphoribosyltransferase" evidence="2">
    <location>
        <begin position="153"/>
        <end position="247"/>
    </location>
</feature>
<reference evidence="4 6" key="1">
    <citation type="submission" date="2014-03" db="EMBL/GenBank/DDBJ databases">
        <title>Complete genome sequence of the Radio-Resistant Rubrobacter radiotolerans RSPS-4.</title>
        <authorList>
            <person name="Egas C.C."/>
            <person name="Barroso C.C."/>
            <person name="Froufe H.J.C."/>
            <person name="Pacheco J.J."/>
            <person name="Albuquerque L.L."/>
            <person name="da Costa M.M.S."/>
        </authorList>
    </citation>
    <scope>NUCLEOTIDE SEQUENCE [LARGE SCALE GENOMIC DNA]</scope>
    <source>
        <strain evidence="4 6">RSPS-4</strain>
    </source>
</reference>
<protein>
    <submittedName>
        <fullName evidence="5">ComF family protein</fullName>
    </submittedName>
    <submittedName>
        <fullName evidence="4">Putative amidophosphoribosyltransferase</fullName>
    </submittedName>
</protein>
<gene>
    <name evidence="4" type="ORF">RradSPS_1563</name>
    <name evidence="5" type="ORF">SIL72_09470</name>
</gene>
<dbReference type="eggNOG" id="COG1040">
    <property type="taxonomic scope" value="Bacteria"/>
</dbReference>
<evidence type="ECO:0000313" key="5">
    <source>
        <dbReference type="EMBL" id="MDX5894252.1"/>
    </source>
</evidence>
<dbReference type="Proteomes" id="UP001281130">
    <property type="component" value="Unassembled WGS sequence"/>
</dbReference>
<dbReference type="Gene3D" id="3.40.50.2020">
    <property type="match status" value="1"/>
</dbReference>
<proteinExistence type="inferred from homology"/>
<dbReference type="Proteomes" id="UP000025229">
    <property type="component" value="Chromosome"/>
</dbReference>
<dbReference type="RefSeq" id="WP_159449914.1">
    <property type="nucleotide sequence ID" value="NZ_CP007514.1"/>
</dbReference>
<name>A0A023X3R9_RUBRA</name>
<dbReference type="GO" id="GO:0016757">
    <property type="term" value="F:glycosyltransferase activity"/>
    <property type="evidence" value="ECO:0007669"/>
    <property type="project" value="UniProtKB-KW"/>
</dbReference>
<dbReference type="Pfam" id="PF00156">
    <property type="entry name" value="Pribosyltran"/>
    <property type="match status" value="1"/>
</dbReference>
<dbReference type="CDD" id="cd06223">
    <property type="entry name" value="PRTases_typeI"/>
    <property type="match status" value="1"/>
</dbReference>
<keyword evidence="6" id="KW-1185">Reference proteome</keyword>
<accession>A0A023X3R9</accession>
<reference evidence="5" key="2">
    <citation type="submission" date="2023-11" db="EMBL/GenBank/DDBJ databases">
        <title>MicrobeMod: A computational toolkit for identifying prokaryotic methylation and restriction-modification with nanopore sequencing.</title>
        <authorList>
            <person name="Crits-Christoph A."/>
            <person name="Kang S.C."/>
            <person name="Lee H."/>
            <person name="Ostrov N."/>
        </authorList>
    </citation>
    <scope>NUCLEOTIDE SEQUENCE</scope>
    <source>
        <strain evidence="5">ATCC 51242</strain>
    </source>
</reference>
<dbReference type="EMBL" id="CP007514">
    <property type="protein sequence ID" value="AHY46846.1"/>
    <property type="molecule type" value="Genomic_DNA"/>
</dbReference>
<feature type="domain" description="Double zinc ribbon" evidence="3">
    <location>
        <begin position="27"/>
        <end position="79"/>
    </location>
</feature>
<evidence type="ECO:0000256" key="1">
    <source>
        <dbReference type="ARBA" id="ARBA00008007"/>
    </source>
</evidence>
<evidence type="ECO:0000313" key="4">
    <source>
        <dbReference type="EMBL" id="AHY46846.1"/>
    </source>
</evidence>
<comment type="similarity">
    <text evidence="1">Belongs to the ComF/GntX family.</text>
</comment>
<dbReference type="PANTHER" id="PTHR47505:SF1">
    <property type="entry name" value="DNA UTILIZATION PROTEIN YHGH"/>
    <property type="match status" value="1"/>
</dbReference>
<dbReference type="PANTHER" id="PTHR47505">
    <property type="entry name" value="DNA UTILIZATION PROTEIN YHGH"/>
    <property type="match status" value="1"/>
</dbReference>
<dbReference type="KEGG" id="rrd:RradSPS_1563"/>
<dbReference type="PATRIC" id="fig|42256.3.peg.1581"/>
<dbReference type="InterPro" id="IPR000836">
    <property type="entry name" value="PRTase_dom"/>
</dbReference>
<dbReference type="STRING" id="42256.RradSPS_1563"/>
<evidence type="ECO:0000259" key="2">
    <source>
        <dbReference type="Pfam" id="PF00156"/>
    </source>
</evidence>
<dbReference type="InterPro" id="IPR029057">
    <property type="entry name" value="PRTase-like"/>
</dbReference>
<organism evidence="4 6">
    <name type="scientific">Rubrobacter radiotolerans</name>
    <name type="common">Arthrobacter radiotolerans</name>
    <dbReference type="NCBI Taxonomy" id="42256"/>
    <lineage>
        <taxon>Bacteria</taxon>
        <taxon>Bacillati</taxon>
        <taxon>Actinomycetota</taxon>
        <taxon>Rubrobacteria</taxon>
        <taxon>Rubrobacterales</taxon>
        <taxon>Rubrobacteraceae</taxon>
        <taxon>Rubrobacter</taxon>
    </lineage>
</organism>
<sequence>MKVTQGARSGAGRYGNDGLRTYLDVLSDLFYPRRCAGCESRASDVLCRACCEALPLIEDERCGRCGLPTAFDTPVCEWCKTRDYAFDTAVAPVRYEGPGRGLVRALKYDGDFAAASRVMAPLMVEALGERSCDVVVPVPMHPARRRKRGFNQAVVIAGEVAGRIGRPLVDRLRTVRRVRDQVELNASERRENVRGAFRFEDGAGGRKKVGGAVLLVDDVFTTGATLSECARALVGAGAREVHAVSFCRTC</sequence>
<dbReference type="SUPFAM" id="SSF53271">
    <property type="entry name" value="PRTase-like"/>
    <property type="match status" value="1"/>
</dbReference>
<keyword evidence="4" id="KW-0328">Glycosyltransferase</keyword>
<dbReference type="InterPro" id="IPR044005">
    <property type="entry name" value="DZR_2"/>
</dbReference>
<evidence type="ECO:0000313" key="6">
    <source>
        <dbReference type="Proteomes" id="UP000025229"/>
    </source>
</evidence>
<dbReference type="HOGENOM" id="CLU_054549_1_1_11"/>
<dbReference type="InterPro" id="IPR051910">
    <property type="entry name" value="ComF/GntX_DNA_util-trans"/>
</dbReference>
<dbReference type="Pfam" id="PF18912">
    <property type="entry name" value="DZR_2"/>
    <property type="match status" value="1"/>
</dbReference>